<evidence type="ECO:0000256" key="9">
    <source>
        <dbReference type="RuleBase" id="RU363032"/>
    </source>
</evidence>
<dbReference type="PANTHER" id="PTHR30614">
    <property type="entry name" value="MEMBRANE COMPONENT OF AMINO ACID ABC TRANSPORTER"/>
    <property type="match status" value="1"/>
</dbReference>
<dbReference type="NCBIfam" id="TIGR01726">
    <property type="entry name" value="HEQRo_perm_3TM"/>
    <property type="match status" value="1"/>
</dbReference>
<dbReference type="SUPFAM" id="SSF161098">
    <property type="entry name" value="MetI-like"/>
    <property type="match status" value="1"/>
</dbReference>
<evidence type="ECO:0000256" key="1">
    <source>
        <dbReference type="ARBA" id="ARBA00004429"/>
    </source>
</evidence>
<feature type="transmembrane region" description="Helical" evidence="9">
    <location>
        <begin position="57"/>
        <end position="79"/>
    </location>
</feature>
<feature type="transmembrane region" description="Helical" evidence="9">
    <location>
        <begin position="124"/>
        <end position="142"/>
    </location>
</feature>
<dbReference type="InterPro" id="IPR014341">
    <property type="entry name" value="Ectoine_EhuD"/>
</dbReference>
<accession>A0ABQ5UR86</accession>
<feature type="domain" description="ABC transmembrane type-1" evidence="10">
    <location>
        <begin position="58"/>
        <end position="246"/>
    </location>
</feature>
<evidence type="ECO:0000313" key="11">
    <source>
        <dbReference type="EMBL" id="GLQ17698.1"/>
    </source>
</evidence>
<sequence>MFTFITDYFSQVGERLDWNGELVQCVVFPKLFGTAYTDLGFAAACKDPALSTTLFGALGNTLIAVFLGYGIAMVVGLVLAMGQRTKSKILTRIVREFVEFIRSTPLVVQIFFVFFVGPQFGITLSPWVAGMIAIGLHYAAYLSEVYRGALAAVPAGQAEACIALNLSARRSFFGIILPQAVPLALPGMGNYLIGIFKDTPMLMVIGVAEMMHVATAIGSEYWRYTEVMTIVGLIFLALSLPTAALLRVIEAFVRQKLGMTR</sequence>
<dbReference type="InterPro" id="IPR000515">
    <property type="entry name" value="MetI-like"/>
</dbReference>
<reference evidence="11" key="2">
    <citation type="submission" date="2023-01" db="EMBL/GenBank/DDBJ databases">
        <title>Draft genome sequence of Maritalea porphyrae strain NBRC 107169.</title>
        <authorList>
            <person name="Sun Q."/>
            <person name="Mori K."/>
        </authorList>
    </citation>
    <scope>NUCLEOTIDE SEQUENCE</scope>
    <source>
        <strain evidence="11">NBRC 107169</strain>
    </source>
</reference>
<comment type="caution">
    <text evidence="11">The sequence shown here is derived from an EMBL/GenBank/DDBJ whole genome shotgun (WGS) entry which is preliminary data.</text>
</comment>
<name>A0ABQ5UR86_9HYPH</name>
<evidence type="ECO:0000259" key="10">
    <source>
        <dbReference type="PROSITE" id="PS50928"/>
    </source>
</evidence>
<dbReference type="CDD" id="cd06261">
    <property type="entry name" value="TM_PBP2"/>
    <property type="match status" value="1"/>
</dbReference>
<dbReference type="PROSITE" id="PS50928">
    <property type="entry name" value="ABC_TM1"/>
    <property type="match status" value="1"/>
</dbReference>
<dbReference type="Pfam" id="PF00528">
    <property type="entry name" value="BPD_transp_1"/>
    <property type="match status" value="1"/>
</dbReference>
<dbReference type="InterPro" id="IPR010065">
    <property type="entry name" value="AA_ABC_transptr_permease_3TM"/>
</dbReference>
<keyword evidence="3 9" id="KW-0813">Transport</keyword>
<keyword evidence="6" id="KW-0029">Amino-acid transport</keyword>
<protein>
    <submittedName>
        <fullName evidence="11">Ectoine/hydroxyectoine ABC transporter permease subunit EhuD</fullName>
    </submittedName>
</protein>
<reference evidence="11" key="1">
    <citation type="journal article" date="2014" name="Int. J. Syst. Evol. Microbiol.">
        <title>Complete genome of a new Firmicutes species belonging to the dominant human colonic microbiota ('Ruminococcus bicirculans') reveals two chromosomes and a selective capacity to utilize plant glucans.</title>
        <authorList>
            <consortium name="NISC Comparative Sequencing Program"/>
            <person name="Wegmann U."/>
            <person name="Louis P."/>
            <person name="Goesmann A."/>
            <person name="Henrissat B."/>
            <person name="Duncan S.H."/>
            <person name="Flint H.J."/>
        </authorList>
    </citation>
    <scope>NUCLEOTIDE SEQUENCE</scope>
    <source>
        <strain evidence="11">NBRC 107169</strain>
    </source>
</reference>
<keyword evidence="8 9" id="KW-0472">Membrane</keyword>
<organism evidence="11 12">
    <name type="scientific">Maritalea porphyrae</name>
    <dbReference type="NCBI Taxonomy" id="880732"/>
    <lineage>
        <taxon>Bacteria</taxon>
        <taxon>Pseudomonadati</taxon>
        <taxon>Pseudomonadota</taxon>
        <taxon>Alphaproteobacteria</taxon>
        <taxon>Hyphomicrobiales</taxon>
        <taxon>Devosiaceae</taxon>
        <taxon>Maritalea</taxon>
    </lineage>
</organism>
<feature type="transmembrane region" description="Helical" evidence="9">
    <location>
        <begin position="100"/>
        <end position="118"/>
    </location>
</feature>
<keyword evidence="12" id="KW-1185">Reference proteome</keyword>
<comment type="similarity">
    <text evidence="2">Belongs to the binding-protein-dependent transport system permease family. HisMQ subfamily.</text>
</comment>
<feature type="transmembrane region" description="Helical" evidence="9">
    <location>
        <begin position="230"/>
        <end position="253"/>
    </location>
</feature>
<evidence type="ECO:0000256" key="3">
    <source>
        <dbReference type="ARBA" id="ARBA00022448"/>
    </source>
</evidence>
<keyword evidence="5 9" id="KW-0812">Transmembrane</keyword>
<dbReference type="InterPro" id="IPR043429">
    <property type="entry name" value="ArtM/GltK/GlnP/TcyL/YhdX-like"/>
</dbReference>
<dbReference type="Gene3D" id="1.10.3720.10">
    <property type="entry name" value="MetI-like"/>
    <property type="match status" value="1"/>
</dbReference>
<comment type="subcellular location">
    <subcellularLocation>
        <location evidence="1">Cell inner membrane</location>
        <topology evidence="1">Multi-pass membrane protein</topology>
    </subcellularLocation>
    <subcellularLocation>
        <location evidence="9">Cell membrane</location>
        <topology evidence="9">Multi-pass membrane protein</topology>
    </subcellularLocation>
</comment>
<keyword evidence="7 9" id="KW-1133">Transmembrane helix</keyword>
<evidence type="ECO:0000313" key="12">
    <source>
        <dbReference type="Proteomes" id="UP001161405"/>
    </source>
</evidence>
<evidence type="ECO:0000256" key="6">
    <source>
        <dbReference type="ARBA" id="ARBA00022970"/>
    </source>
</evidence>
<evidence type="ECO:0000256" key="5">
    <source>
        <dbReference type="ARBA" id="ARBA00022692"/>
    </source>
</evidence>
<dbReference type="PANTHER" id="PTHR30614:SF0">
    <property type="entry name" value="L-CYSTINE TRANSPORT SYSTEM PERMEASE PROTEIN TCYL"/>
    <property type="match status" value="1"/>
</dbReference>
<dbReference type="EMBL" id="BSNI01000002">
    <property type="protein sequence ID" value="GLQ17698.1"/>
    <property type="molecule type" value="Genomic_DNA"/>
</dbReference>
<keyword evidence="4" id="KW-1003">Cell membrane</keyword>
<dbReference type="InterPro" id="IPR035906">
    <property type="entry name" value="MetI-like_sf"/>
</dbReference>
<feature type="transmembrane region" description="Helical" evidence="9">
    <location>
        <begin position="172"/>
        <end position="193"/>
    </location>
</feature>
<gene>
    <name evidence="11" type="ORF">GCM10007879_19470</name>
</gene>
<dbReference type="RefSeq" id="WP_284364035.1">
    <property type="nucleotide sequence ID" value="NZ_BSNI01000002.1"/>
</dbReference>
<evidence type="ECO:0000256" key="4">
    <source>
        <dbReference type="ARBA" id="ARBA00022475"/>
    </source>
</evidence>
<dbReference type="Proteomes" id="UP001161405">
    <property type="component" value="Unassembled WGS sequence"/>
</dbReference>
<evidence type="ECO:0000256" key="8">
    <source>
        <dbReference type="ARBA" id="ARBA00023136"/>
    </source>
</evidence>
<evidence type="ECO:0000256" key="2">
    <source>
        <dbReference type="ARBA" id="ARBA00010072"/>
    </source>
</evidence>
<proteinExistence type="inferred from homology"/>
<evidence type="ECO:0000256" key="7">
    <source>
        <dbReference type="ARBA" id="ARBA00022989"/>
    </source>
</evidence>
<dbReference type="NCBIfam" id="TIGR03003">
    <property type="entry name" value="ectoine_ehuD"/>
    <property type="match status" value="1"/>
</dbReference>